<dbReference type="PANTHER" id="PTHR36847">
    <property type="entry name" value="AMIDOLIGASE ENZYME"/>
    <property type="match status" value="1"/>
</dbReference>
<proteinExistence type="predicted"/>
<dbReference type="Proteomes" id="UP000293360">
    <property type="component" value="Unassembled WGS sequence"/>
</dbReference>
<dbReference type="STRING" id="155417.A0A4Q4T5X2"/>
<dbReference type="OrthoDB" id="5291055at2759"/>
<reference evidence="1 2" key="1">
    <citation type="submission" date="2018-06" db="EMBL/GenBank/DDBJ databases">
        <title>Complete Genomes of Monosporascus.</title>
        <authorList>
            <person name="Robinson A.J."/>
            <person name="Natvig D.O."/>
        </authorList>
    </citation>
    <scope>NUCLEOTIDE SEQUENCE [LARGE SCALE GENOMIC DNA]</scope>
    <source>
        <strain evidence="1 2">CBS 110550</strain>
    </source>
</reference>
<dbReference type="PANTHER" id="PTHR36847:SF1">
    <property type="entry name" value="AMIDOLIGASE ENZYME"/>
    <property type="match status" value="1"/>
</dbReference>
<name>A0A4Q4T5X2_9PEZI</name>
<protein>
    <submittedName>
        <fullName evidence="1">Uncharacterized protein</fullName>
    </submittedName>
</protein>
<keyword evidence="2" id="KW-1185">Reference proteome</keyword>
<comment type="caution">
    <text evidence="1">The sequence shown here is derived from an EMBL/GenBank/DDBJ whole genome shotgun (WGS) entry which is preliminary data.</text>
</comment>
<dbReference type="AlphaFoldDB" id="A0A4Q4T5X2"/>
<gene>
    <name evidence="1" type="ORF">DL764_006141</name>
</gene>
<organism evidence="1 2">
    <name type="scientific">Monosporascus ibericus</name>
    <dbReference type="NCBI Taxonomy" id="155417"/>
    <lineage>
        <taxon>Eukaryota</taxon>
        <taxon>Fungi</taxon>
        <taxon>Dikarya</taxon>
        <taxon>Ascomycota</taxon>
        <taxon>Pezizomycotina</taxon>
        <taxon>Sordariomycetes</taxon>
        <taxon>Xylariomycetidae</taxon>
        <taxon>Xylariales</taxon>
        <taxon>Xylariales incertae sedis</taxon>
        <taxon>Monosporascus</taxon>
    </lineage>
</organism>
<dbReference type="EMBL" id="QJNU01000353">
    <property type="protein sequence ID" value="RYP01678.1"/>
    <property type="molecule type" value="Genomic_DNA"/>
</dbReference>
<evidence type="ECO:0000313" key="1">
    <source>
        <dbReference type="EMBL" id="RYP01678.1"/>
    </source>
</evidence>
<sequence>MPSHGEIRFGIETETPLVRTGNDDRDSIANDLLEELRNVAEDIVGFEFKSPAFDLGQDWRAQVRKLWETVGIYQSTTPEHFVQCSTNIHFSLGKEEKTPLEEAQRIIFAAIYFENAIESIMPTHWKARRFFESNMKESQTTRASQFDLTMMQVWKKIREKKSIEDLHDLVCHDKDAYRRAKGLHNKNFKWILKGINYMTIELRQIPVSRSAEDTEDWVDFTAAFVRAALAADTEDLDKATESDTTTALNALFNLGNFGLTDRPAEEAHLQAFLRPHGLDGKFWERREKSRADLDDFMKDPLVV</sequence>
<evidence type="ECO:0000313" key="2">
    <source>
        <dbReference type="Proteomes" id="UP000293360"/>
    </source>
</evidence>
<dbReference type="Pfam" id="PF12224">
    <property type="entry name" value="Amidoligase_2"/>
    <property type="match status" value="1"/>
</dbReference>
<dbReference type="InterPro" id="IPR022025">
    <property type="entry name" value="Amidoligase_2"/>
</dbReference>
<accession>A0A4Q4T5X2</accession>